<dbReference type="NCBIfam" id="NF033788">
    <property type="entry name" value="HTH_metalloreg"/>
    <property type="match status" value="1"/>
</dbReference>
<dbReference type="InterPro" id="IPR018334">
    <property type="entry name" value="ArsR_HTH"/>
</dbReference>
<dbReference type="SUPFAM" id="SSF46785">
    <property type="entry name" value="Winged helix' DNA-binding domain"/>
    <property type="match status" value="1"/>
</dbReference>
<dbReference type="Proteomes" id="UP001164187">
    <property type="component" value="Chromosome"/>
</dbReference>
<evidence type="ECO:0000313" key="7">
    <source>
        <dbReference type="Proteomes" id="UP001164187"/>
    </source>
</evidence>
<dbReference type="EMBL" id="CP114052">
    <property type="protein sequence ID" value="WAW14319.1"/>
    <property type="molecule type" value="Genomic_DNA"/>
</dbReference>
<dbReference type="InterPro" id="IPR001845">
    <property type="entry name" value="HTH_ArsR_DNA-bd_dom"/>
</dbReference>
<dbReference type="InterPro" id="IPR011991">
    <property type="entry name" value="ArsR-like_HTH"/>
</dbReference>
<evidence type="ECO:0000256" key="4">
    <source>
        <dbReference type="ARBA" id="ARBA00043263"/>
    </source>
</evidence>
<dbReference type="PANTHER" id="PTHR43132:SF6">
    <property type="entry name" value="HTH-TYPE TRANSCRIPTIONAL REPRESSOR CZRA"/>
    <property type="match status" value="1"/>
</dbReference>
<evidence type="ECO:0000313" key="6">
    <source>
        <dbReference type="EMBL" id="WAW14319.1"/>
    </source>
</evidence>
<dbReference type="PANTHER" id="PTHR43132">
    <property type="entry name" value="ARSENICAL RESISTANCE OPERON REPRESSOR ARSR-RELATED"/>
    <property type="match status" value="1"/>
</dbReference>
<dbReference type="PRINTS" id="PR00778">
    <property type="entry name" value="HTHARSR"/>
</dbReference>
<dbReference type="SMART" id="SM00418">
    <property type="entry name" value="HTH_ARSR"/>
    <property type="match status" value="1"/>
</dbReference>
<keyword evidence="4" id="KW-0105">Cadmium resistance</keyword>
<dbReference type="InterPro" id="IPR036388">
    <property type="entry name" value="WH-like_DNA-bd_sf"/>
</dbReference>
<evidence type="ECO:0000256" key="3">
    <source>
        <dbReference type="ARBA" id="ARBA00023163"/>
    </source>
</evidence>
<keyword evidence="7" id="KW-1185">Reference proteome</keyword>
<keyword evidence="2" id="KW-0238">DNA-binding</keyword>
<reference evidence="6" key="1">
    <citation type="submission" date="2022-12" db="EMBL/GenBank/DDBJ databases">
        <title>Peptostreptococcus.</title>
        <authorList>
            <person name="Lee S.H."/>
        </authorList>
    </citation>
    <scope>NUCLEOTIDE SEQUENCE</scope>
    <source>
        <strain evidence="6">CBA3647</strain>
    </source>
</reference>
<evidence type="ECO:0000256" key="2">
    <source>
        <dbReference type="ARBA" id="ARBA00023125"/>
    </source>
</evidence>
<evidence type="ECO:0000256" key="1">
    <source>
        <dbReference type="ARBA" id="ARBA00023015"/>
    </source>
</evidence>
<dbReference type="Pfam" id="PF01022">
    <property type="entry name" value="HTH_5"/>
    <property type="match status" value="1"/>
</dbReference>
<dbReference type="RefSeq" id="WP_269310987.1">
    <property type="nucleotide sequence ID" value="NZ_CP114052.1"/>
</dbReference>
<feature type="domain" description="HTH arsR-type" evidence="5">
    <location>
        <begin position="31"/>
        <end position="125"/>
    </location>
</feature>
<keyword evidence="1" id="KW-0805">Transcription regulation</keyword>
<protein>
    <submittedName>
        <fullName evidence="6">Metalloregulator ArsR/SmtB family transcription factor</fullName>
    </submittedName>
</protein>
<name>A0ABY7JLT9_9FIRM</name>
<gene>
    <name evidence="6" type="ORF">O0R46_06810</name>
</gene>
<organism evidence="6 7">
    <name type="scientific">Peptostreptococcus equinus</name>
    <dbReference type="NCBI Taxonomy" id="3003601"/>
    <lineage>
        <taxon>Bacteria</taxon>
        <taxon>Bacillati</taxon>
        <taxon>Bacillota</taxon>
        <taxon>Clostridia</taxon>
        <taxon>Peptostreptococcales</taxon>
        <taxon>Peptostreptococcaceae</taxon>
        <taxon>Peptostreptococcus</taxon>
    </lineage>
</organism>
<dbReference type="Gene3D" id="1.10.10.10">
    <property type="entry name" value="Winged helix-like DNA-binding domain superfamily/Winged helix DNA-binding domain"/>
    <property type="match status" value="1"/>
</dbReference>
<dbReference type="PROSITE" id="PS50987">
    <property type="entry name" value="HTH_ARSR_2"/>
    <property type="match status" value="1"/>
</dbReference>
<keyword evidence="3" id="KW-0804">Transcription</keyword>
<dbReference type="PROSITE" id="PS00846">
    <property type="entry name" value="HTH_ARSR_1"/>
    <property type="match status" value="1"/>
</dbReference>
<dbReference type="InterPro" id="IPR036390">
    <property type="entry name" value="WH_DNA-bd_sf"/>
</dbReference>
<dbReference type="InterPro" id="IPR051011">
    <property type="entry name" value="Metal_resp_trans_reg"/>
</dbReference>
<dbReference type="CDD" id="cd00090">
    <property type="entry name" value="HTH_ARSR"/>
    <property type="match status" value="1"/>
</dbReference>
<evidence type="ECO:0000259" key="5">
    <source>
        <dbReference type="PROSITE" id="PS50987"/>
    </source>
</evidence>
<sequence length="126" mass="14826">MNKKIISKDIEVCQEYEIHEDKLSRVEENKPSEDMVMDLSELFKVLGDKTRIQILYALLESEMCVCDIAEYLNMTQSAISHQLRVLKSTRLVKFRKEGKTVYYSIDDEHVKIIFDCGLAHIKELYY</sequence>
<accession>A0ABY7JLT9</accession>
<proteinExistence type="predicted"/>